<dbReference type="Proteomes" id="UP000799767">
    <property type="component" value="Unassembled WGS sequence"/>
</dbReference>
<dbReference type="Gene3D" id="3.30.230.10">
    <property type="match status" value="1"/>
</dbReference>
<evidence type="ECO:0000256" key="7">
    <source>
        <dbReference type="SAM" id="MobiDB-lite"/>
    </source>
</evidence>
<dbReference type="GO" id="GO:0003723">
    <property type="term" value="F:RNA binding"/>
    <property type="evidence" value="ECO:0007669"/>
    <property type="project" value="TreeGrafter"/>
</dbReference>
<keyword evidence="2 6" id="KW-0689">Ribosomal protein</keyword>
<dbReference type="GeneID" id="54477829"/>
<dbReference type="GO" id="GO:0003735">
    <property type="term" value="F:structural constituent of ribosome"/>
    <property type="evidence" value="ECO:0007669"/>
    <property type="project" value="InterPro"/>
</dbReference>
<dbReference type="FunFam" id="3.30.230.10:FF:000001">
    <property type="entry name" value="30S ribosomal protein S9"/>
    <property type="match status" value="1"/>
</dbReference>
<feature type="region of interest" description="Disordered" evidence="7">
    <location>
        <begin position="314"/>
        <end position="333"/>
    </location>
</feature>
<dbReference type="PANTHER" id="PTHR21569">
    <property type="entry name" value="RIBOSOMAL PROTEIN S9"/>
    <property type="match status" value="1"/>
</dbReference>
<reference evidence="8" key="1">
    <citation type="journal article" date="2020" name="Stud. Mycol.">
        <title>101 Dothideomycetes genomes: a test case for predicting lifestyles and emergence of pathogens.</title>
        <authorList>
            <person name="Haridas S."/>
            <person name="Albert R."/>
            <person name="Binder M."/>
            <person name="Bloem J."/>
            <person name="Labutti K."/>
            <person name="Salamov A."/>
            <person name="Andreopoulos B."/>
            <person name="Baker S."/>
            <person name="Barry K."/>
            <person name="Bills G."/>
            <person name="Bluhm B."/>
            <person name="Cannon C."/>
            <person name="Castanera R."/>
            <person name="Culley D."/>
            <person name="Daum C."/>
            <person name="Ezra D."/>
            <person name="Gonzalez J."/>
            <person name="Henrissat B."/>
            <person name="Kuo A."/>
            <person name="Liang C."/>
            <person name="Lipzen A."/>
            <person name="Lutzoni F."/>
            <person name="Magnuson J."/>
            <person name="Mondo S."/>
            <person name="Nolan M."/>
            <person name="Ohm R."/>
            <person name="Pangilinan J."/>
            <person name="Park H.-J."/>
            <person name="Ramirez L."/>
            <person name="Alfaro M."/>
            <person name="Sun H."/>
            <person name="Tritt A."/>
            <person name="Yoshinaga Y."/>
            <person name="Zwiers L.-H."/>
            <person name="Turgeon B."/>
            <person name="Goodwin S."/>
            <person name="Spatafora J."/>
            <person name="Crous P."/>
            <person name="Grigoriev I."/>
        </authorList>
    </citation>
    <scope>NUCLEOTIDE SEQUENCE</scope>
    <source>
        <strain evidence="8">CBS 113389</strain>
    </source>
</reference>
<dbReference type="PROSITE" id="PS00360">
    <property type="entry name" value="RIBOSOMAL_S9"/>
    <property type="match status" value="1"/>
</dbReference>
<dbReference type="NCBIfam" id="NF001099">
    <property type="entry name" value="PRK00132.1"/>
    <property type="match status" value="1"/>
</dbReference>
<dbReference type="SUPFAM" id="SSF54211">
    <property type="entry name" value="Ribosomal protein S5 domain 2-like"/>
    <property type="match status" value="1"/>
</dbReference>
<dbReference type="InterPro" id="IPR023035">
    <property type="entry name" value="Ribosomal_uS9_bac/plastid"/>
</dbReference>
<gene>
    <name evidence="8" type="ORF">BDY17DRAFT_322543</name>
</gene>
<dbReference type="AlphaFoldDB" id="A0A6A6Q226"/>
<evidence type="ECO:0000256" key="5">
    <source>
        <dbReference type="ARBA" id="ARBA00042623"/>
    </source>
</evidence>
<accession>A0A6A6Q226</accession>
<evidence type="ECO:0000256" key="4">
    <source>
        <dbReference type="ARBA" id="ARBA00039318"/>
    </source>
</evidence>
<sequence>MEPHLLCTGFRRAVVCNYNPAKRRILFHSRRGYATPTETSSGSQDPVRAAAPIRFSSNANQFAVNRAEFVDDAENSVGSRPGQSSRIPLLERIRILPASPSYFTGTPRFTDDFLALRALERKYQLLPTLPLAEAPRVAWKTLEQYRTELGEPVRLKRYSSLLTLLKKLNSIHPSLFPVEVERALARYKRVVQPHLNQPKPVVVDELGRARAVGRRKACHAEVYLVEGEGQCLINGKTLTEYFGRLHDRESAMWPLKATARLDKYNVWSTVRGGGTTGQAEAITLGLAKALLVHEPALKPALRKAGCVTRDIREKERKKPGRIKARKMPTWVKR</sequence>
<dbReference type="PANTHER" id="PTHR21569:SF1">
    <property type="entry name" value="SMALL RIBOSOMAL SUBUNIT PROTEIN US9M"/>
    <property type="match status" value="1"/>
</dbReference>
<evidence type="ECO:0000256" key="1">
    <source>
        <dbReference type="ARBA" id="ARBA00005251"/>
    </source>
</evidence>
<dbReference type="GO" id="GO:0005763">
    <property type="term" value="C:mitochondrial small ribosomal subunit"/>
    <property type="evidence" value="ECO:0007669"/>
    <property type="project" value="TreeGrafter"/>
</dbReference>
<proteinExistence type="inferred from homology"/>
<evidence type="ECO:0000313" key="8">
    <source>
        <dbReference type="EMBL" id="KAF2485723.1"/>
    </source>
</evidence>
<feature type="compositionally biased region" description="Basic residues" evidence="7">
    <location>
        <begin position="317"/>
        <end position="333"/>
    </location>
</feature>
<organism evidence="8 9">
    <name type="scientific">Neohortaea acidophila</name>
    <dbReference type="NCBI Taxonomy" id="245834"/>
    <lineage>
        <taxon>Eukaryota</taxon>
        <taxon>Fungi</taxon>
        <taxon>Dikarya</taxon>
        <taxon>Ascomycota</taxon>
        <taxon>Pezizomycotina</taxon>
        <taxon>Dothideomycetes</taxon>
        <taxon>Dothideomycetidae</taxon>
        <taxon>Mycosphaerellales</taxon>
        <taxon>Teratosphaeriaceae</taxon>
        <taxon>Neohortaea</taxon>
    </lineage>
</organism>
<dbReference type="EMBL" id="MU001633">
    <property type="protein sequence ID" value="KAF2485723.1"/>
    <property type="molecule type" value="Genomic_DNA"/>
</dbReference>
<dbReference type="InterPro" id="IPR014721">
    <property type="entry name" value="Ribsml_uS5_D2-typ_fold_subgr"/>
</dbReference>
<dbReference type="InterPro" id="IPR000754">
    <property type="entry name" value="Ribosomal_uS9"/>
</dbReference>
<keyword evidence="3 6" id="KW-0687">Ribonucleoprotein</keyword>
<dbReference type="RefSeq" id="XP_033592292.1">
    <property type="nucleotide sequence ID" value="XM_033736827.1"/>
</dbReference>
<evidence type="ECO:0000313" key="9">
    <source>
        <dbReference type="Proteomes" id="UP000799767"/>
    </source>
</evidence>
<evidence type="ECO:0000256" key="3">
    <source>
        <dbReference type="ARBA" id="ARBA00023274"/>
    </source>
</evidence>
<protein>
    <recommendedName>
        <fullName evidence="4">Small ribosomal subunit protein uS9m</fullName>
    </recommendedName>
    <alternativeName>
        <fullName evidence="5">37S ribosomal protein S9, mitochondrial</fullName>
    </alternativeName>
</protein>
<dbReference type="OrthoDB" id="10254627at2759"/>
<name>A0A6A6Q226_9PEZI</name>
<dbReference type="InterPro" id="IPR020568">
    <property type="entry name" value="Ribosomal_Su5_D2-typ_SF"/>
</dbReference>
<evidence type="ECO:0000256" key="2">
    <source>
        <dbReference type="ARBA" id="ARBA00022980"/>
    </source>
</evidence>
<keyword evidence="9" id="KW-1185">Reference proteome</keyword>
<comment type="similarity">
    <text evidence="1 6">Belongs to the universal ribosomal protein uS9 family.</text>
</comment>
<dbReference type="GO" id="GO:0006412">
    <property type="term" value="P:translation"/>
    <property type="evidence" value="ECO:0007669"/>
    <property type="project" value="InterPro"/>
</dbReference>
<dbReference type="Pfam" id="PF00380">
    <property type="entry name" value="Ribosomal_S9"/>
    <property type="match status" value="1"/>
</dbReference>
<evidence type="ECO:0000256" key="6">
    <source>
        <dbReference type="RuleBase" id="RU003815"/>
    </source>
</evidence>
<dbReference type="InterPro" id="IPR020574">
    <property type="entry name" value="Ribosomal_uS9_CS"/>
</dbReference>